<evidence type="ECO:0000256" key="3">
    <source>
        <dbReference type="ARBA" id="ARBA00022777"/>
    </source>
</evidence>
<evidence type="ECO:0000256" key="4">
    <source>
        <dbReference type="ARBA" id="ARBA00022801"/>
    </source>
</evidence>
<keyword evidence="5" id="KW-0902">Two-component regulatory system</keyword>
<comment type="caution">
    <text evidence="8">The sequence shown here is derived from an EMBL/GenBank/DDBJ whole genome shotgun (WGS) entry which is preliminary data.</text>
</comment>
<evidence type="ECO:0000313" key="9">
    <source>
        <dbReference type="Proteomes" id="UP000294558"/>
    </source>
</evidence>
<dbReference type="AlphaFoldDB" id="A0A4R7I229"/>
<feature type="transmembrane region" description="Helical" evidence="6">
    <location>
        <begin position="14"/>
        <end position="35"/>
    </location>
</feature>
<evidence type="ECO:0000256" key="2">
    <source>
        <dbReference type="ARBA" id="ARBA00022679"/>
    </source>
</evidence>
<feature type="domain" description="Histidine kinase/HSP90-like ATPase" evidence="7">
    <location>
        <begin position="283"/>
        <end position="369"/>
    </location>
</feature>
<comment type="similarity">
    <text evidence="1">Belongs to the peptidase S8 family.</text>
</comment>
<sequence length="379" mass="40477">MPHTPTLYPTGRTVLRALVIARWLALAWMIGIVVFDHGELRHPAVAWVAVIATFALTAASTWLVRTAPERLAGTTFVSCEVALALSLSMIDGYVFEPGHVFGTTQSIATQWPLLAMASAGVAFGPVIAALLGALVGPAEWIGAILNGFDVFVPRQIVSFVATSIFFAAVGYVVGWLARQLRAVEGEIADRRARDEVGRVLHDTVLQTLALVQRRTSSTDPDLADAARRADRDLRAYLFGASSRSTADLESRVRTEVERARTGHTTPVTVSVLDDGCRLDEHAQDLVARAIAESVANALEHAEASRVVVFVESQPDGHVFASVSDDGVGFDPGAPRTSHGLDRSVIGRLEEIGGAVELTSSSEGTEVCLWSRADARGSST</sequence>
<keyword evidence="6" id="KW-0472">Membrane</keyword>
<keyword evidence="6" id="KW-0812">Transmembrane</keyword>
<dbReference type="Proteomes" id="UP000294558">
    <property type="component" value="Unassembled WGS sequence"/>
</dbReference>
<feature type="transmembrane region" description="Helical" evidence="6">
    <location>
        <begin position="156"/>
        <end position="177"/>
    </location>
</feature>
<dbReference type="PANTHER" id="PTHR24421">
    <property type="entry name" value="NITRATE/NITRITE SENSOR PROTEIN NARX-RELATED"/>
    <property type="match status" value="1"/>
</dbReference>
<proteinExistence type="inferred from homology"/>
<protein>
    <submittedName>
        <fullName evidence="8">Signal transduction histidine kinase</fullName>
    </submittedName>
</protein>
<keyword evidence="9" id="KW-1185">Reference proteome</keyword>
<dbReference type="InterPro" id="IPR003594">
    <property type="entry name" value="HATPase_dom"/>
</dbReference>
<dbReference type="InterPro" id="IPR050482">
    <property type="entry name" value="Sensor_HK_TwoCompSys"/>
</dbReference>
<keyword evidence="2" id="KW-0808">Transferase</keyword>
<keyword evidence="4" id="KW-0378">Hydrolase</keyword>
<dbReference type="GO" id="GO:0016787">
    <property type="term" value="F:hydrolase activity"/>
    <property type="evidence" value="ECO:0007669"/>
    <property type="project" value="UniProtKB-KW"/>
</dbReference>
<feature type="transmembrane region" description="Helical" evidence="6">
    <location>
        <begin position="44"/>
        <end position="64"/>
    </location>
</feature>
<name>A0A4R7I229_9ACTN</name>
<reference evidence="8 9" key="1">
    <citation type="submission" date="2019-03" db="EMBL/GenBank/DDBJ databases">
        <title>Sequencing the genomes of 1000 actinobacteria strains.</title>
        <authorList>
            <person name="Klenk H.-P."/>
        </authorList>
    </citation>
    <scope>NUCLEOTIDE SEQUENCE [LARGE SCALE GENOMIC DNA]</scope>
    <source>
        <strain evidence="8 9">DSM 18936</strain>
    </source>
</reference>
<dbReference type="InterPro" id="IPR036890">
    <property type="entry name" value="HATPase_C_sf"/>
</dbReference>
<accession>A0A4R7I229</accession>
<evidence type="ECO:0000313" key="8">
    <source>
        <dbReference type="EMBL" id="TDT16676.1"/>
    </source>
</evidence>
<organism evidence="8 9">
    <name type="scientific">Ilumatobacter fluminis</name>
    <dbReference type="NCBI Taxonomy" id="467091"/>
    <lineage>
        <taxon>Bacteria</taxon>
        <taxon>Bacillati</taxon>
        <taxon>Actinomycetota</taxon>
        <taxon>Acidimicrobiia</taxon>
        <taxon>Acidimicrobiales</taxon>
        <taxon>Ilumatobacteraceae</taxon>
        <taxon>Ilumatobacter</taxon>
    </lineage>
</organism>
<dbReference type="InterPro" id="IPR023827">
    <property type="entry name" value="Peptidase_S8_Asp-AS"/>
</dbReference>
<keyword evidence="3 8" id="KW-0418">Kinase</keyword>
<gene>
    <name evidence="8" type="ORF">BDK89_2269</name>
</gene>
<dbReference type="EMBL" id="SOAU01000001">
    <property type="protein sequence ID" value="TDT16676.1"/>
    <property type="molecule type" value="Genomic_DNA"/>
</dbReference>
<dbReference type="PROSITE" id="PS00136">
    <property type="entry name" value="SUBTILASE_ASP"/>
    <property type="match status" value="1"/>
</dbReference>
<keyword evidence="6" id="KW-1133">Transmembrane helix</keyword>
<feature type="transmembrane region" description="Helical" evidence="6">
    <location>
        <begin position="111"/>
        <end position="136"/>
    </location>
</feature>
<dbReference type="SUPFAM" id="SSF55874">
    <property type="entry name" value="ATPase domain of HSP90 chaperone/DNA topoisomerase II/histidine kinase"/>
    <property type="match status" value="1"/>
</dbReference>
<dbReference type="GO" id="GO:0016301">
    <property type="term" value="F:kinase activity"/>
    <property type="evidence" value="ECO:0007669"/>
    <property type="project" value="UniProtKB-KW"/>
</dbReference>
<dbReference type="Pfam" id="PF02518">
    <property type="entry name" value="HATPase_c"/>
    <property type="match status" value="1"/>
</dbReference>
<evidence type="ECO:0000256" key="5">
    <source>
        <dbReference type="ARBA" id="ARBA00023012"/>
    </source>
</evidence>
<dbReference type="GO" id="GO:0000160">
    <property type="term" value="P:phosphorelay signal transduction system"/>
    <property type="evidence" value="ECO:0007669"/>
    <property type="project" value="UniProtKB-KW"/>
</dbReference>
<dbReference type="RefSeq" id="WP_208294045.1">
    <property type="nucleotide sequence ID" value="NZ_SOAU01000001.1"/>
</dbReference>
<evidence type="ECO:0000256" key="1">
    <source>
        <dbReference type="ARBA" id="ARBA00011073"/>
    </source>
</evidence>
<evidence type="ECO:0000256" key="6">
    <source>
        <dbReference type="SAM" id="Phobius"/>
    </source>
</evidence>
<feature type="transmembrane region" description="Helical" evidence="6">
    <location>
        <begin position="70"/>
        <end position="90"/>
    </location>
</feature>
<dbReference type="PANTHER" id="PTHR24421:SF61">
    <property type="entry name" value="OXYGEN SENSOR HISTIDINE KINASE NREB"/>
    <property type="match status" value="1"/>
</dbReference>
<evidence type="ECO:0000259" key="7">
    <source>
        <dbReference type="Pfam" id="PF02518"/>
    </source>
</evidence>
<dbReference type="Gene3D" id="3.30.565.10">
    <property type="entry name" value="Histidine kinase-like ATPase, C-terminal domain"/>
    <property type="match status" value="1"/>
</dbReference>